<evidence type="ECO:0000259" key="4">
    <source>
        <dbReference type="Pfam" id="PF07859"/>
    </source>
</evidence>
<dbReference type="InterPro" id="IPR050300">
    <property type="entry name" value="GDXG_lipolytic_enzyme"/>
</dbReference>
<dbReference type="PROSITE" id="PS01174">
    <property type="entry name" value="LIPASE_GDXG_SER"/>
    <property type="match status" value="1"/>
</dbReference>
<comment type="similarity">
    <text evidence="1">Belongs to the 'GDXG' lipolytic enzyme family.</text>
</comment>
<evidence type="ECO:0000256" key="2">
    <source>
        <dbReference type="ARBA" id="ARBA00022801"/>
    </source>
</evidence>
<reference evidence="6" key="1">
    <citation type="submission" date="2017-02" db="EMBL/GenBank/DDBJ databases">
        <authorList>
            <person name="Tafer H."/>
            <person name="Lopandic K."/>
        </authorList>
    </citation>
    <scope>NUCLEOTIDE SEQUENCE [LARGE SCALE GENOMIC DNA]</scope>
    <source>
        <strain evidence="6">CBS 366.77</strain>
    </source>
</reference>
<feature type="active site" evidence="3">
    <location>
        <position position="191"/>
    </location>
</feature>
<proteinExistence type="inferred from homology"/>
<dbReference type="Proteomes" id="UP000266188">
    <property type="component" value="Unassembled WGS sequence"/>
</dbReference>
<dbReference type="PANTHER" id="PTHR48081:SF8">
    <property type="entry name" value="ALPHA_BETA HYDROLASE FOLD-3 DOMAIN-CONTAINING PROTEIN-RELATED"/>
    <property type="match status" value="1"/>
</dbReference>
<gene>
    <name evidence="5" type="ORF">PHISCL_04916</name>
</gene>
<accession>A0A3A2ZMW7</accession>
<dbReference type="SUPFAM" id="SSF53474">
    <property type="entry name" value="alpha/beta-Hydrolases"/>
    <property type="match status" value="1"/>
</dbReference>
<feature type="domain" description="Alpha/beta hydrolase fold-3" evidence="4">
    <location>
        <begin position="111"/>
        <end position="331"/>
    </location>
</feature>
<dbReference type="InterPro" id="IPR033140">
    <property type="entry name" value="Lipase_GDXG_put_SER_AS"/>
</dbReference>
<dbReference type="EMBL" id="MVGC01000153">
    <property type="protein sequence ID" value="RJE22737.1"/>
    <property type="molecule type" value="Genomic_DNA"/>
</dbReference>
<keyword evidence="2" id="KW-0378">Hydrolase</keyword>
<dbReference type="PROSITE" id="PS01173">
    <property type="entry name" value="LIPASE_GDXG_HIS"/>
    <property type="match status" value="1"/>
</dbReference>
<organism evidence="5 6">
    <name type="scientific">Aspergillus sclerotialis</name>
    <dbReference type="NCBI Taxonomy" id="2070753"/>
    <lineage>
        <taxon>Eukaryota</taxon>
        <taxon>Fungi</taxon>
        <taxon>Dikarya</taxon>
        <taxon>Ascomycota</taxon>
        <taxon>Pezizomycotina</taxon>
        <taxon>Eurotiomycetes</taxon>
        <taxon>Eurotiomycetidae</taxon>
        <taxon>Eurotiales</taxon>
        <taxon>Aspergillaceae</taxon>
        <taxon>Aspergillus</taxon>
        <taxon>Aspergillus subgen. Polypaecilum</taxon>
    </lineage>
</organism>
<keyword evidence="6" id="KW-1185">Reference proteome</keyword>
<dbReference type="InterPro" id="IPR013094">
    <property type="entry name" value="AB_hydrolase_3"/>
</dbReference>
<dbReference type="Pfam" id="PF07859">
    <property type="entry name" value="Abhydrolase_3"/>
    <property type="match status" value="1"/>
</dbReference>
<dbReference type="OrthoDB" id="2152029at2759"/>
<dbReference type="InterPro" id="IPR002168">
    <property type="entry name" value="Lipase_GDXG_HIS_AS"/>
</dbReference>
<sequence length="376" mass="41981">MVSPPSSCTYCSWRLSTVRFHRDRNWSFRQALGKWFLNVFLRAFAAFHIKWPLSLKPLCESSRFVLIEPAPAELYTDVADDKEIKPAPIGGTWYPDPYPSDAILPEGQHVVLHLHGGSYILGDGRTTSNHYVPKTLLQNTPSSYVLCPQYRLASHKNGRFPAQLEDIIAAYTYLVHTLHIPASRIVLSGDSSGGHLVLALLRYIVEFNNQTLLPTPKCSLVWSPWCDVPAAVDPQAWKDNPNYKTEYIPGSFPALGARQFLGNLKITEAVEKYLAPLHHPFAVPCPVLIITGAQEVLFYEHQQLARCFGEIAQEGSPVELLVEENSPHDVLMIGGIMHLDKEARGCAAKAGEFVSRIPSSAELGRFDSFPIRNRPL</sequence>
<dbReference type="Gene3D" id="3.40.50.1820">
    <property type="entry name" value="alpha/beta hydrolase"/>
    <property type="match status" value="1"/>
</dbReference>
<dbReference type="AlphaFoldDB" id="A0A3A2ZMW7"/>
<dbReference type="STRING" id="2070753.A0A3A2ZMW7"/>
<evidence type="ECO:0000256" key="1">
    <source>
        <dbReference type="ARBA" id="ARBA00010515"/>
    </source>
</evidence>
<dbReference type="InterPro" id="IPR029058">
    <property type="entry name" value="AB_hydrolase_fold"/>
</dbReference>
<evidence type="ECO:0000313" key="6">
    <source>
        <dbReference type="Proteomes" id="UP000266188"/>
    </source>
</evidence>
<evidence type="ECO:0000256" key="3">
    <source>
        <dbReference type="PROSITE-ProRule" id="PRU10038"/>
    </source>
</evidence>
<evidence type="ECO:0000313" key="5">
    <source>
        <dbReference type="EMBL" id="RJE22737.1"/>
    </source>
</evidence>
<dbReference type="GO" id="GO:0016787">
    <property type="term" value="F:hydrolase activity"/>
    <property type="evidence" value="ECO:0007669"/>
    <property type="project" value="UniProtKB-KW"/>
</dbReference>
<name>A0A3A2ZMW7_9EURO</name>
<comment type="caution">
    <text evidence="5">The sequence shown here is derived from an EMBL/GenBank/DDBJ whole genome shotgun (WGS) entry which is preliminary data.</text>
</comment>
<dbReference type="PANTHER" id="PTHR48081">
    <property type="entry name" value="AB HYDROLASE SUPERFAMILY PROTEIN C4A8.06C"/>
    <property type="match status" value="1"/>
</dbReference>
<protein>
    <recommendedName>
        <fullName evidence="4">Alpha/beta hydrolase fold-3 domain-containing protein</fullName>
    </recommendedName>
</protein>